<dbReference type="EMBL" id="CAXLJM020000019">
    <property type="protein sequence ID" value="CAL8085975.1"/>
    <property type="molecule type" value="Genomic_DNA"/>
</dbReference>
<reference evidence="2 3" key="1">
    <citation type="submission" date="2024-08" db="EMBL/GenBank/DDBJ databases">
        <authorList>
            <person name="Cucini C."/>
            <person name="Frati F."/>
        </authorList>
    </citation>
    <scope>NUCLEOTIDE SEQUENCE [LARGE SCALE GENOMIC DNA]</scope>
</reference>
<dbReference type="Proteomes" id="UP001642540">
    <property type="component" value="Unassembled WGS sequence"/>
</dbReference>
<sequence>MARVHGPCGCCGISLERGSQLFAIFDIVIGVLAFLGWSYIFVKGEITGVYFHKYVNIPREVAITVMFFGIFNASTGLLLYFVAGYRTRIGCFIWLTIWFPLAMITLNPVKIYESVVVYQLTEEVKKEKKEKGWKAVEDGVA</sequence>
<keyword evidence="1" id="KW-1133">Transmembrane helix</keyword>
<protein>
    <submittedName>
        <fullName evidence="2">Uncharacterized protein</fullName>
    </submittedName>
</protein>
<feature type="transmembrane region" description="Helical" evidence="1">
    <location>
        <begin position="61"/>
        <end position="82"/>
    </location>
</feature>
<evidence type="ECO:0000313" key="3">
    <source>
        <dbReference type="Proteomes" id="UP001642540"/>
    </source>
</evidence>
<comment type="caution">
    <text evidence="2">The sequence shown here is derived from an EMBL/GenBank/DDBJ whole genome shotgun (WGS) entry which is preliminary data.</text>
</comment>
<organism evidence="2 3">
    <name type="scientific">Orchesella dallaii</name>
    <dbReference type="NCBI Taxonomy" id="48710"/>
    <lineage>
        <taxon>Eukaryota</taxon>
        <taxon>Metazoa</taxon>
        <taxon>Ecdysozoa</taxon>
        <taxon>Arthropoda</taxon>
        <taxon>Hexapoda</taxon>
        <taxon>Collembola</taxon>
        <taxon>Entomobryomorpha</taxon>
        <taxon>Entomobryoidea</taxon>
        <taxon>Orchesellidae</taxon>
        <taxon>Orchesellinae</taxon>
        <taxon>Orchesella</taxon>
    </lineage>
</organism>
<name>A0ABP1Q1V6_9HEXA</name>
<accession>A0ABP1Q1V6</accession>
<evidence type="ECO:0000256" key="1">
    <source>
        <dbReference type="SAM" id="Phobius"/>
    </source>
</evidence>
<keyword evidence="1" id="KW-0472">Membrane</keyword>
<feature type="transmembrane region" description="Helical" evidence="1">
    <location>
        <begin position="21"/>
        <end position="41"/>
    </location>
</feature>
<keyword evidence="3" id="KW-1185">Reference proteome</keyword>
<feature type="transmembrane region" description="Helical" evidence="1">
    <location>
        <begin position="89"/>
        <end position="106"/>
    </location>
</feature>
<gene>
    <name evidence="2" type="ORF">ODALV1_LOCUS6291</name>
</gene>
<evidence type="ECO:0000313" key="2">
    <source>
        <dbReference type="EMBL" id="CAL8085975.1"/>
    </source>
</evidence>
<proteinExistence type="predicted"/>
<keyword evidence="1" id="KW-0812">Transmembrane</keyword>